<dbReference type="AlphaFoldDB" id="A0A2I1F212"/>
<dbReference type="EMBL" id="LLXH01002393">
    <property type="protein sequence ID" value="PKC55852.1"/>
    <property type="molecule type" value="Genomic_DNA"/>
</dbReference>
<dbReference type="VEuPathDB" id="FungiDB:FUN_004061"/>
<comment type="caution">
    <text evidence="1">The sequence shown here is derived from an EMBL/GenBank/DDBJ whole genome shotgun (WGS) entry which is preliminary data.</text>
</comment>
<dbReference type="Proteomes" id="UP000232688">
    <property type="component" value="Unassembled WGS sequence"/>
</dbReference>
<dbReference type="VEuPathDB" id="FungiDB:RhiirFUN_006205"/>
<evidence type="ECO:0000313" key="1">
    <source>
        <dbReference type="EMBL" id="PKC55852.1"/>
    </source>
</evidence>
<proteinExistence type="predicted"/>
<protein>
    <submittedName>
        <fullName evidence="1">Uncharacterized protein</fullName>
    </submittedName>
</protein>
<name>A0A2I1F212_9GLOM</name>
<reference evidence="1 2" key="1">
    <citation type="submission" date="2017-10" db="EMBL/GenBank/DDBJ databases">
        <title>Extensive intraspecific genome diversity in a model arbuscular mycorrhizal fungus.</title>
        <authorList>
            <person name="Chen E.C.H."/>
            <person name="Morin E."/>
            <person name="Baudet D."/>
            <person name="Noel J."/>
            <person name="Ndikumana S."/>
            <person name="Charron P."/>
            <person name="St-Onge C."/>
            <person name="Giorgi J."/>
            <person name="Grigoriev I.V."/>
            <person name="Roux C."/>
            <person name="Martin F.M."/>
            <person name="Corradi N."/>
        </authorList>
    </citation>
    <scope>NUCLEOTIDE SEQUENCE [LARGE SCALE GENOMIC DNA]</scope>
    <source>
        <strain evidence="1 2">A1</strain>
    </source>
</reference>
<reference evidence="1 2" key="2">
    <citation type="submission" date="2017-10" db="EMBL/GenBank/DDBJ databases">
        <title>Genome analyses suggest a sexual origin of heterokaryosis in a supposedly ancient asexual fungus.</title>
        <authorList>
            <person name="Corradi N."/>
            <person name="Sedzielewska K."/>
            <person name="Noel J."/>
            <person name="Charron P."/>
            <person name="Farinelli L."/>
            <person name="Marton T."/>
            <person name="Kruger M."/>
            <person name="Pelin A."/>
            <person name="Brachmann A."/>
            <person name="Corradi N."/>
        </authorList>
    </citation>
    <scope>NUCLEOTIDE SEQUENCE [LARGE SCALE GENOMIC DNA]</scope>
    <source>
        <strain evidence="1 2">A1</strain>
    </source>
</reference>
<accession>A0A2I1F212</accession>
<dbReference type="OrthoDB" id="2440856at2759"/>
<organism evidence="1 2">
    <name type="scientific">Rhizophagus irregularis</name>
    <dbReference type="NCBI Taxonomy" id="588596"/>
    <lineage>
        <taxon>Eukaryota</taxon>
        <taxon>Fungi</taxon>
        <taxon>Fungi incertae sedis</taxon>
        <taxon>Mucoromycota</taxon>
        <taxon>Glomeromycotina</taxon>
        <taxon>Glomeromycetes</taxon>
        <taxon>Glomerales</taxon>
        <taxon>Glomeraceae</taxon>
        <taxon>Rhizophagus</taxon>
    </lineage>
</organism>
<dbReference type="VEuPathDB" id="FungiDB:RhiirA1_474921"/>
<evidence type="ECO:0000313" key="2">
    <source>
        <dbReference type="Proteomes" id="UP000232688"/>
    </source>
</evidence>
<gene>
    <name evidence="1" type="ORF">RhiirA1_474921</name>
</gene>
<sequence>MPFLVSVHRYFAIALIDVPSFWLVADNLAVDGLARLKVEWNRYLFEEVLPESPIDTHLKNLNYPIRQTSHKGYTVLNRDKTSCDGLIRLSSSPNILLSDSPNFTENAASNSPNPKSWKFPSISQYPKYPIKSLVKFLQTI</sequence>